<evidence type="ECO:0000313" key="1">
    <source>
        <dbReference type="EMBL" id="MPN27171.1"/>
    </source>
</evidence>
<organism evidence="1">
    <name type="scientific">bioreactor metagenome</name>
    <dbReference type="NCBI Taxonomy" id="1076179"/>
    <lineage>
        <taxon>unclassified sequences</taxon>
        <taxon>metagenomes</taxon>
        <taxon>ecological metagenomes</taxon>
    </lineage>
</organism>
<reference evidence="1" key="1">
    <citation type="submission" date="2019-08" db="EMBL/GenBank/DDBJ databases">
        <authorList>
            <person name="Kucharzyk K."/>
            <person name="Murdoch R.W."/>
            <person name="Higgins S."/>
            <person name="Loffler F."/>
        </authorList>
    </citation>
    <scope>NUCLEOTIDE SEQUENCE</scope>
</reference>
<name>A0A645GJM9_9ZZZZ</name>
<proteinExistence type="predicted"/>
<comment type="caution">
    <text evidence="1">The sequence shown here is derived from an EMBL/GenBank/DDBJ whole genome shotgun (WGS) entry which is preliminary data.</text>
</comment>
<protein>
    <submittedName>
        <fullName evidence="1">Uncharacterized protein</fullName>
    </submittedName>
</protein>
<accession>A0A645GJM9</accession>
<dbReference type="AntiFam" id="ANF00217">
    <property type="entry name" value="Shadow ORF (opposite uvrB)"/>
</dbReference>
<gene>
    <name evidence="1" type="ORF">SDC9_174598</name>
</gene>
<dbReference type="EMBL" id="VSSQ01076960">
    <property type="protein sequence ID" value="MPN27171.1"/>
    <property type="molecule type" value="Genomic_DNA"/>
</dbReference>
<dbReference type="AlphaFoldDB" id="A0A645GJM9"/>
<sequence>MDDLVPVLFHARAKGDDHVLVIDWGAQAIDAGHAGHDDHVPALRQRRRGGVAQLVYLVIDGRVLCYIGIGGRHVGLRLVIIIVTDKIIH</sequence>